<name>A0ACA9KQ20_9GLOM</name>
<organism evidence="1 2">
    <name type="scientific">Dentiscutata heterogama</name>
    <dbReference type="NCBI Taxonomy" id="1316150"/>
    <lineage>
        <taxon>Eukaryota</taxon>
        <taxon>Fungi</taxon>
        <taxon>Fungi incertae sedis</taxon>
        <taxon>Mucoromycota</taxon>
        <taxon>Glomeromycotina</taxon>
        <taxon>Glomeromycetes</taxon>
        <taxon>Diversisporales</taxon>
        <taxon>Gigasporaceae</taxon>
        <taxon>Dentiscutata</taxon>
    </lineage>
</organism>
<accession>A0ACA9KQ20</accession>
<dbReference type="EMBL" id="CAJVPU010001580">
    <property type="protein sequence ID" value="CAG8484121.1"/>
    <property type="molecule type" value="Genomic_DNA"/>
</dbReference>
<keyword evidence="2" id="KW-1185">Reference proteome</keyword>
<evidence type="ECO:0000313" key="2">
    <source>
        <dbReference type="Proteomes" id="UP000789702"/>
    </source>
</evidence>
<reference evidence="1" key="1">
    <citation type="submission" date="2021-06" db="EMBL/GenBank/DDBJ databases">
        <authorList>
            <person name="Kallberg Y."/>
            <person name="Tangrot J."/>
            <person name="Rosling A."/>
        </authorList>
    </citation>
    <scope>NUCLEOTIDE SEQUENCE</scope>
    <source>
        <strain evidence="1">IL203A</strain>
    </source>
</reference>
<proteinExistence type="predicted"/>
<evidence type="ECO:0000313" key="1">
    <source>
        <dbReference type="EMBL" id="CAG8484121.1"/>
    </source>
</evidence>
<sequence>HMIESGNDVQANVEHQSCNMSNNMCEQKWYQHATGKIAMQQEQLRYTKVVNNNDRYMHAYITIIYKIEELSVNEGVKCIIPECIMSIESTYKFFELFDLTTLGQYDNREVKVFIRREKSEGWREVDNGLDGDLRMLEVLGFMQVKFCLASNTNLDTSVSIQDKPDAFSILMANSRQPLLPRRCNERNNYNRLYNKIIELFKAQQVGWTGGLHETIGKAFVNHIATALWYIDPHLSTLSARSYHLPALFAQLKTYQDGKSYDEYYYTGHYKKNPLSQQKLVHLSSSLEISISQPWASSDRWNQVMPAVLSLIEILKKYSDYLIATTASMNEPHHSNESTHSPGNNSTMYRVSACEPHQLKDEYVQLDDLLSEKSFYKHIEIQQYLPDDAISRYKFMKELQLTFSIGIYRLVF</sequence>
<dbReference type="Proteomes" id="UP000789702">
    <property type="component" value="Unassembled WGS sequence"/>
</dbReference>
<protein>
    <submittedName>
        <fullName evidence="1">13919_t:CDS:1</fullName>
    </submittedName>
</protein>
<gene>
    <name evidence="1" type="ORF">DHETER_LOCUS2260</name>
</gene>
<feature type="non-terminal residue" evidence="1">
    <location>
        <position position="1"/>
    </location>
</feature>
<comment type="caution">
    <text evidence="1">The sequence shown here is derived from an EMBL/GenBank/DDBJ whole genome shotgun (WGS) entry which is preliminary data.</text>
</comment>